<sequence>MLPPLKPDSPRLADVLRSCLGAVAASDNALGFSAVQKAIVVVIDGLGHMQLKAHSGHARFLAPASKPLVSGFPTTTASALASLATGASAGTHGIVGYDAFVPGVGVRNQLRDWGADMDPVAHQRSQPLWRDGCAVVSEAKHRSSGFTAAILRGAEYIGHDRLSNRVEAASEAARTHDVTYLYLPELDRLGHSGGVASDAWVSKLEEIDGLLADLAAANPDAGIAVTADHGMVDVPEDKHVLLDADDVPQLDGLAGEPRGRQLRLRDPAAAEAVAEELSDALGKTAWVASREELVDSGALGRVDPEVLPRLGDVFILSRGRHAHYFDEQDAARGMIGQHGSMTDDELLVPLIRLGAWRTGR</sequence>
<dbReference type="GO" id="GO:0047429">
    <property type="term" value="F:nucleoside triphosphate diphosphatase activity"/>
    <property type="evidence" value="ECO:0007669"/>
    <property type="project" value="UniProtKB-EC"/>
</dbReference>
<dbReference type="SUPFAM" id="SSF53649">
    <property type="entry name" value="Alkaline phosphatase-like"/>
    <property type="match status" value="1"/>
</dbReference>
<keyword evidence="2" id="KW-1185">Reference proteome</keyword>
<dbReference type="GeneID" id="303172691"/>
<dbReference type="PANTHER" id="PTHR10151:SF120">
    <property type="entry name" value="BIS(5'-ADENOSYL)-TRIPHOSPHATASE"/>
    <property type="match status" value="1"/>
</dbReference>
<reference evidence="1 2" key="1">
    <citation type="submission" date="2017-02" db="EMBL/GenBank/DDBJ databases">
        <authorList>
            <person name="Peterson S.W."/>
        </authorList>
    </citation>
    <scope>NUCLEOTIDE SEQUENCE [LARGE SCALE GENOMIC DNA]</scope>
    <source>
        <strain evidence="1 2">LMG 22410</strain>
    </source>
</reference>
<dbReference type="AlphaFoldDB" id="A0A1R4FNZ5"/>
<accession>A0A1R4FNZ5</accession>
<dbReference type="OrthoDB" id="9779267at2"/>
<dbReference type="EMBL" id="FUHU01000026">
    <property type="protein sequence ID" value="SJM57658.1"/>
    <property type="molecule type" value="Genomic_DNA"/>
</dbReference>
<dbReference type="Gene3D" id="3.40.720.10">
    <property type="entry name" value="Alkaline Phosphatase, subunit A"/>
    <property type="match status" value="1"/>
</dbReference>
<evidence type="ECO:0000313" key="2">
    <source>
        <dbReference type="Proteomes" id="UP000195787"/>
    </source>
</evidence>
<dbReference type="InterPro" id="IPR002591">
    <property type="entry name" value="Phosphodiest/P_Trfase"/>
</dbReference>
<keyword evidence="1" id="KW-0378">Hydrolase</keyword>
<dbReference type="Proteomes" id="UP000195787">
    <property type="component" value="Unassembled WGS sequence"/>
</dbReference>
<organism evidence="1 2">
    <name type="scientific">Agrococcus casei LMG 22410</name>
    <dbReference type="NCBI Taxonomy" id="1255656"/>
    <lineage>
        <taxon>Bacteria</taxon>
        <taxon>Bacillati</taxon>
        <taxon>Actinomycetota</taxon>
        <taxon>Actinomycetes</taxon>
        <taxon>Micrococcales</taxon>
        <taxon>Microbacteriaceae</taxon>
        <taxon>Agrococcus</taxon>
    </lineage>
</organism>
<gene>
    <name evidence="1" type="ORF">CZ674_05630</name>
</gene>
<dbReference type="Pfam" id="PF01663">
    <property type="entry name" value="Phosphodiest"/>
    <property type="match status" value="1"/>
</dbReference>
<dbReference type="PANTHER" id="PTHR10151">
    <property type="entry name" value="ECTONUCLEOTIDE PYROPHOSPHATASE/PHOSPHODIESTERASE"/>
    <property type="match status" value="1"/>
</dbReference>
<protein>
    <submittedName>
        <fullName evidence="1">Alkaline phosphodiesterase I / Nucleotide pyrophosphatase</fullName>
        <ecNumber evidence="1">3.1.4.1</ecNumber>
        <ecNumber evidence="1">3.6.1.9</ecNumber>
    </submittedName>
</protein>
<proteinExistence type="predicted"/>
<dbReference type="EC" id="3.1.4.1" evidence="1"/>
<dbReference type="RefSeq" id="WP_086991568.1">
    <property type="nucleotide sequence ID" value="NZ_FUHU01000026.1"/>
</dbReference>
<name>A0A1R4FNZ5_9MICO</name>
<dbReference type="GO" id="GO:0004528">
    <property type="term" value="F:phosphodiesterase I activity"/>
    <property type="evidence" value="ECO:0007669"/>
    <property type="project" value="UniProtKB-EC"/>
</dbReference>
<evidence type="ECO:0000313" key="1">
    <source>
        <dbReference type="EMBL" id="SJM57658.1"/>
    </source>
</evidence>
<dbReference type="EC" id="3.6.1.9" evidence="1"/>
<dbReference type="InterPro" id="IPR017850">
    <property type="entry name" value="Alkaline_phosphatase_core_sf"/>
</dbReference>